<evidence type="ECO:0000256" key="6">
    <source>
        <dbReference type="PROSITE-ProRule" id="PRU01331"/>
    </source>
</evidence>
<dbReference type="GO" id="GO:0004356">
    <property type="term" value="F:glutamine synthetase activity"/>
    <property type="evidence" value="ECO:0007669"/>
    <property type="project" value="InterPro"/>
</dbReference>
<dbReference type="PROSITE" id="PS51987">
    <property type="entry name" value="GS_CATALYTIC"/>
    <property type="match status" value="1"/>
</dbReference>
<keyword evidence="5" id="KW-0067">ATP-binding</keyword>
<organism evidence="9 11">
    <name type="scientific">Rhizophagus clarus</name>
    <dbReference type="NCBI Taxonomy" id="94130"/>
    <lineage>
        <taxon>Eukaryota</taxon>
        <taxon>Fungi</taxon>
        <taxon>Fungi incertae sedis</taxon>
        <taxon>Mucoromycota</taxon>
        <taxon>Glomeromycotina</taxon>
        <taxon>Glomeromycetes</taxon>
        <taxon>Glomerales</taxon>
        <taxon>Glomeraceae</taxon>
        <taxon>Rhizophagus</taxon>
    </lineage>
</organism>
<name>A0A2Z6QUD0_9GLOM</name>
<dbReference type="EMBL" id="BEXD01000612">
    <property type="protein sequence ID" value="GBB88864.1"/>
    <property type="molecule type" value="Genomic_DNA"/>
</dbReference>
<dbReference type="SUPFAM" id="SSF55931">
    <property type="entry name" value="Glutamine synthetase/guanido kinase"/>
    <property type="match status" value="1"/>
</dbReference>
<sequence>MSNIIEKIPQNIEEVKKLLENDHRVKVAGVDVDGILRGKILVKSKFLSTLENGFGFCSVIFGWDMHDKTYTEELEISNCDNGYADIIAKVDISTYRRIPWEDNIPFFLLSFYDPITKEPLYVCPRSLLKNILKKYEALGLKPMCGAEFEFFSFKETPETMAAKQYNSPDPLTQGMFGYSLLRPTSNQNFFYDIFDELKSFNVNLEGLHTETGPGVYEAALAYSPAMDMADSATLFKLGIKQIGILRHGVMSCFMAKPHADLPGCSGHLHFSLKSIETGENVFVKKDSDVEFKNPFAENGSSNPNEWKDTKFMSDTMKHFLAGIIDGLPSIMPLLAPTVNSYKRLVENYWAPINVSWGLENRTAAIRVISPPTSSASATRLEMRVSGADINPYFAISATLACGLYGIENKLPILMPPLSHITNKAIITPEEKMNLLTQHQEKRLAKNLQEATLAMMAKDSIARRVLGDRFVDHFGKTRLHEWKLWETNVTNWEIKRYFETV</sequence>
<evidence type="ECO:0000313" key="10">
    <source>
        <dbReference type="EMBL" id="GES92614.1"/>
    </source>
</evidence>
<dbReference type="AlphaFoldDB" id="A0A2Z6QUD0"/>
<dbReference type="InterPro" id="IPR036651">
    <property type="entry name" value="Gln_synt_N_sf"/>
</dbReference>
<dbReference type="GO" id="GO:0006542">
    <property type="term" value="P:glutamine biosynthetic process"/>
    <property type="evidence" value="ECO:0007669"/>
    <property type="project" value="InterPro"/>
</dbReference>
<evidence type="ECO:0000313" key="9">
    <source>
        <dbReference type="EMBL" id="GBB88864.1"/>
    </source>
</evidence>
<proteinExistence type="inferred from homology"/>
<evidence type="ECO:0000256" key="5">
    <source>
        <dbReference type="ARBA" id="ARBA00022840"/>
    </source>
</evidence>
<dbReference type="Proteomes" id="UP000615446">
    <property type="component" value="Unassembled WGS sequence"/>
</dbReference>
<dbReference type="InterPro" id="IPR014746">
    <property type="entry name" value="Gln_synth/guanido_kin_cat_dom"/>
</dbReference>
<evidence type="ECO:0000313" key="11">
    <source>
        <dbReference type="Proteomes" id="UP000247702"/>
    </source>
</evidence>
<protein>
    <recommendedName>
        <fullName evidence="2">Glutamine synthetase</fullName>
    </recommendedName>
</protein>
<dbReference type="EMBL" id="BLAL01000215">
    <property type="protein sequence ID" value="GES92614.1"/>
    <property type="molecule type" value="Genomic_DNA"/>
</dbReference>
<dbReference type="PANTHER" id="PTHR43785">
    <property type="entry name" value="GAMMA-GLUTAMYLPUTRESCINE SYNTHETASE"/>
    <property type="match status" value="1"/>
</dbReference>
<dbReference type="Proteomes" id="UP000247702">
    <property type="component" value="Unassembled WGS sequence"/>
</dbReference>
<feature type="domain" description="GS catalytic" evidence="8">
    <location>
        <begin position="124"/>
        <end position="500"/>
    </location>
</feature>
<dbReference type="Gene3D" id="3.10.20.70">
    <property type="entry name" value="Glutamine synthetase, N-terminal domain"/>
    <property type="match status" value="1"/>
</dbReference>
<keyword evidence="11" id="KW-1185">Reference proteome</keyword>
<gene>
    <name evidence="10" type="ORF">RCL2_001938300</name>
    <name evidence="9" type="ORF">RclHR1_15490006</name>
</gene>
<evidence type="ECO:0000256" key="7">
    <source>
        <dbReference type="RuleBase" id="RU000384"/>
    </source>
</evidence>
<dbReference type="Pfam" id="PF00120">
    <property type="entry name" value="Gln-synt_C"/>
    <property type="match status" value="1"/>
</dbReference>
<keyword evidence="4" id="KW-0547">Nucleotide-binding</keyword>
<evidence type="ECO:0000256" key="3">
    <source>
        <dbReference type="ARBA" id="ARBA00022598"/>
    </source>
</evidence>
<dbReference type="SMART" id="SM01230">
    <property type="entry name" value="Gln-synt_C"/>
    <property type="match status" value="1"/>
</dbReference>
<comment type="similarity">
    <text evidence="1 6 7">Belongs to the glutamine synthetase family.</text>
</comment>
<dbReference type="SUPFAM" id="SSF54368">
    <property type="entry name" value="Glutamine synthetase, N-terminal domain"/>
    <property type="match status" value="1"/>
</dbReference>
<evidence type="ECO:0000259" key="8">
    <source>
        <dbReference type="PROSITE" id="PS51987"/>
    </source>
</evidence>
<dbReference type="Gene3D" id="3.30.590.10">
    <property type="entry name" value="Glutamine synthetase/guanido kinase, catalytic domain"/>
    <property type="match status" value="1"/>
</dbReference>
<dbReference type="FunFam" id="3.30.590.10:FF:000005">
    <property type="entry name" value="Probable glutamine synthetase"/>
    <property type="match status" value="1"/>
</dbReference>
<dbReference type="OrthoDB" id="77835at2759"/>
<accession>A0A2Z6QUD0</accession>
<dbReference type="PANTHER" id="PTHR43785:SF12">
    <property type="entry name" value="TYPE-1 GLUTAMINE SYNTHETASE 2"/>
    <property type="match status" value="1"/>
</dbReference>
<dbReference type="GO" id="GO:0005524">
    <property type="term" value="F:ATP binding"/>
    <property type="evidence" value="ECO:0007669"/>
    <property type="project" value="UniProtKB-KW"/>
</dbReference>
<comment type="caution">
    <text evidence="9">The sequence shown here is derived from an EMBL/GenBank/DDBJ whole genome shotgun (WGS) entry which is preliminary data.</text>
</comment>
<dbReference type="FunFam" id="3.10.20.70:FF:000013">
    <property type="entry name" value="Glutamine synthetase bacteria"/>
    <property type="match status" value="1"/>
</dbReference>
<evidence type="ECO:0000256" key="4">
    <source>
        <dbReference type="ARBA" id="ARBA00022741"/>
    </source>
</evidence>
<keyword evidence="3" id="KW-0436">Ligase</keyword>
<reference evidence="9 11" key="1">
    <citation type="submission" date="2017-11" db="EMBL/GenBank/DDBJ databases">
        <title>The genome of Rhizophagus clarus HR1 reveals common genetic basis of auxotrophy among arbuscular mycorrhizal fungi.</title>
        <authorList>
            <person name="Kobayashi Y."/>
        </authorList>
    </citation>
    <scope>NUCLEOTIDE SEQUENCE [LARGE SCALE GENOMIC DNA]</scope>
    <source>
        <strain evidence="9 11">HR1</strain>
    </source>
</reference>
<reference evidence="10" key="2">
    <citation type="submission" date="2019-10" db="EMBL/GenBank/DDBJ databases">
        <title>Conservation and host-specific expression of non-tandemly repeated heterogenous ribosome RNA gene in arbuscular mycorrhizal fungi.</title>
        <authorList>
            <person name="Maeda T."/>
            <person name="Kobayashi Y."/>
            <person name="Nakagawa T."/>
            <person name="Ezawa T."/>
            <person name="Yamaguchi K."/>
            <person name="Bino T."/>
            <person name="Nishimoto Y."/>
            <person name="Shigenobu S."/>
            <person name="Kawaguchi M."/>
        </authorList>
    </citation>
    <scope>NUCLEOTIDE SEQUENCE</scope>
    <source>
        <strain evidence="10">HR1</strain>
    </source>
</reference>
<dbReference type="InterPro" id="IPR008146">
    <property type="entry name" value="Gln_synth_cat_dom"/>
</dbReference>
<evidence type="ECO:0000256" key="2">
    <source>
        <dbReference type="ARBA" id="ARBA00021364"/>
    </source>
</evidence>
<dbReference type="STRING" id="94130.A0A2Z6QUD0"/>
<dbReference type="GO" id="GO:0006576">
    <property type="term" value="P:biogenic amine metabolic process"/>
    <property type="evidence" value="ECO:0007669"/>
    <property type="project" value="UniProtKB-ARBA"/>
</dbReference>
<evidence type="ECO:0000256" key="1">
    <source>
        <dbReference type="ARBA" id="ARBA00009897"/>
    </source>
</evidence>